<accession>A0ABU8YD11</accession>
<name>A0ABU8YD11_9MICO</name>
<organism evidence="7 8">
    <name type="scientific">Curtobacterium citreum</name>
    <dbReference type="NCBI Taxonomy" id="2036"/>
    <lineage>
        <taxon>Bacteria</taxon>
        <taxon>Bacillati</taxon>
        <taxon>Actinomycetota</taxon>
        <taxon>Actinomycetes</taxon>
        <taxon>Micrococcales</taxon>
        <taxon>Microbacteriaceae</taxon>
        <taxon>Curtobacterium</taxon>
    </lineage>
</organism>
<dbReference type="EMBL" id="JBBLYY010000065">
    <property type="protein sequence ID" value="MEK0172436.1"/>
    <property type="molecule type" value="Genomic_DNA"/>
</dbReference>
<dbReference type="InterPro" id="IPR040683">
    <property type="entry name" value="CshA_NR2"/>
</dbReference>
<keyword evidence="2" id="KW-0812">Transmembrane</keyword>
<protein>
    <submittedName>
        <fullName evidence="7">CshA/CshB family fibrillar adhesin-related protein</fullName>
    </submittedName>
</protein>
<evidence type="ECO:0000256" key="2">
    <source>
        <dbReference type="SAM" id="Phobius"/>
    </source>
</evidence>
<proteinExistence type="predicted"/>
<evidence type="ECO:0000256" key="1">
    <source>
        <dbReference type="SAM" id="MobiDB-lite"/>
    </source>
</evidence>
<dbReference type="Pfam" id="PF24346">
    <property type="entry name" value="DUF7507"/>
    <property type="match status" value="1"/>
</dbReference>
<feature type="domain" description="SpaA-like prealbumin fold" evidence="5">
    <location>
        <begin position="251"/>
        <end position="365"/>
    </location>
</feature>
<evidence type="ECO:0000259" key="4">
    <source>
        <dbReference type="Pfam" id="PF18651"/>
    </source>
</evidence>
<keyword evidence="8" id="KW-1185">Reference proteome</keyword>
<evidence type="ECO:0000256" key="3">
    <source>
        <dbReference type="SAM" id="SignalP"/>
    </source>
</evidence>
<dbReference type="Proteomes" id="UP001370299">
    <property type="component" value="Unassembled WGS sequence"/>
</dbReference>
<evidence type="ECO:0000313" key="7">
    <source>
        <dbReference type="EMBL" id="MEK0172436.1"/>
    </source>
</evidence>
<feature type="transmembrane region" description="Helical" evidence="2">
    <location>
        <begin position="634"/>
        <end position="654"/>
    </location>
</feature>
<sequence>MRTSRIRGVVAVLAAVTALVAAAMPTSTAAAAPAAPGCDFADPGTGTYADTLCWLDLSSLDQAVAGTPEGQELDLQLPGRYRLAATVTVTGGAVAPVRLPTYVGSWLGNRGHYTGIDPAVRPALYQQAAATTTTATLADVRVTDATGTPVTGWSLVGADAEETAARESITWTSDAPITSLTVRPDGVDERGTACGGGFTGIGTTTVTCTGNGGTPTGTAIVATREPSTFSQTMASRGGREGVAFGVLVSRVSLTKQIVGGFGGDAFRAAVVDAAGRPVAAADTTGSSSASTGEVTLVVPADGTPLTFSETPLGTTDVARYGDPSWSCTRNGAAAADLPAGTGVGASVSVAVGVGDAVACTITNTALPTGLTLTKQGTATDVDGDRLVDAGDRVAWILTAENTGRVPLSDLSVDDPTLGPVTCAATALAPGERTTCRSGATTTLTDDDVTAGVVTNTATADAVVTGTSTTVPSVTATAEVGVDRPQVAVVVADTTVDGPDAHVVVEVDNPGTVPLTDVTVTVPGAEPVAAPDLEPGADAEVTVDVPLPDAAGTVPVSVVATPTTALGEAPSVRAAAEVALPAAAPTPTPVPSASPTASPTAQPAPPAGAAVPPGSAPSDPAGPIGSLAFTGASGALLPLGGLAVLAVLLGGALVVRRRTARG</sequence>
<reference evidence="7 8" key="1">
    <citation type="submission" date="2024-03" db="EMBL/GenBank/DDBJ databases">
        <title>Whole genomes of four grape xylem sap localized bacterial endophytes.</title>
        <authorList>
            <person name="Kumar G."/>
            <person name="Savka M.A."/>
        </authorList>
    </citation>
    <scope>NUCLEOTIDE SEQUENCE [LARGE SCALE GENOMIC DNA]</scope>
    <source>
        <strain evidence="7 8">RIT_GXS8</strain>
    </source>
</reference>
<keyword evidence="2" id="KW-0472">Membrane</keyword>
<feature type="region of interest" description="Disordered" evidence="1">
    <location>
        <begin position="582"/>
        <end position="618"/>
    </location>
</feature>
<feature type="signal peptide" evidence="3">
    <location>
        <begin position="1"/>
        <end position="29"/>
    </location>
</feature>
<keyword evidence="3" id="KW-0732">Signal</keyword>
<evidence type="ECO:0000313" key="8">
    <source>
        <dbReference type="Proteomes" id="UP001370299"/>
    </source>
</evidence>
<comment type="caution">
    <text evidence="7">The sequence shown here is derived from an EMBL/GenBank/DDBJ whole genome shotgun (WGS) entry which is preliminary data.</text>
</comment>
<feature type="domain" description="Surface adhesin CshA non-repetitive" evidence="4">
    <location>
        <begin position="51"/>
        <end position="246"/>
    </location>
</feature>
<dbReference type="RefSeq" id="WP_340197266.1">
    <property type="nucleotide sequence ID" value="NZ_JBBKAP010000059.1"/>
</dbReference>
<dbReference type="InterPro" id="IPR048834">
    <property type="entry name" value="SpaA_pre-album"/>
</dbReference>
<gene>
    <name evidence="7" type="ORF">WMN62_13240</name>
</gene>
<evidence type="ECO:0000259" key="5">
    <source>
        <dbReference type="Pfam" id="PF20674"/>
    </source>
</evidence>
<feature type="domain" description="DUF7507" evidence="6">
    <location>
        <begin position="370"/>
        <end position="466"/>
    </location>
</feature>
<dbReference type="Pfam" id="PF18651">
    <property type="entry name" value="CshA_NR2"/>
    <property type="match status" value="1"/>
</dbReference>
<dbReference type="InterPro" id="IPR055354">
    <property type="entry name" value="DUF7507"/>
</dbReference>
<keyword evidence="2" id="KW-1133">Transmembrane helix</keyword>
<feature type="compositionally biased region" description="Low complexity" evidence="1">
    <location>
        <begin position="592"/>
        <end position="618"/>
    </location>
</feature>
<feature type="chain" id="PRO_5046355915" evidence="3">
    <location>
        <begin position="30"/>
        <end position="661"/>
    </location>
</feature>
<evidence type="ECO:0000259" key="6">
    <source>
        <dbReference type="Pfam" id="PF24346"/>
    </source>
</evidence>
<dbReference type="Pfam" id="PF20674">
    <property type="entry name" value="SpaA_3"/>
    <property type="match status" value="1"/>
</dbReference>